<evidence type="ECO:0000259" key="8">
    <source>
        <dbReference type="PROSITE" id="PS50835"/>
    </source>
</evidence>
<feature type="chain" id="PRO_5035839303" description="Ig-like domain-containing protein" evidence="7">
    <location>
        <begin position="25"/>
        <end position="291"/>
    </location>
</feature>
<organism evidence="9 10">
    <name type="scientific">Dicentrarchus labrax</name>
    <name type="common">European seabass</name>
    <name type="synonym">Morone labrax</name>
    <dbReference type="NCBI Taxonomy" id="13489"/>
    <lineage>
        <taxon>Eukaryota</taxon>
        <taxon>Metazoa</taxon>
        <taxon>Chordata</taxon>
        <taxon>Craniata</taxon>
        <taxon>Vertebrata</taxon>
        <taxon>Euteleostomi</taxon>
        <taxon>Actinopterygii</taxon>
        <taxon>Neopterygii</taxon>
        <taxon>Teleostei</taxon>
        <taxon>Neoteleostei</taxon>
        <taxon>Acanthomorphata</taxon>
        <taxon>Eupercaria</taxon>
        <taxon>Moronidae</taxon>
        <taxon>Dicentrarchus</taxon>
    </lineage>
</organism>
<dbReference type="Ensembl" id="ENSDLAT00005034115.2">
    <property type="protein sequence ID" value="ENSDLAP00005031962.2"/>
    <property type="gene ID" value="ENSDLAG00005014348.2"/>
</dbReference>
<dbReference type="GO" id="GO:0016020">
    <property type="term" value="C:membrane"/>
    <property type="evidence" value="ECO:0007669"/>
    <property type="project" value="UniProtKB-SubCell"/>
</dbReference>
<feature type="signal peptide" evidence="7">
    <location>
        <begin position="1"/>
        <end position="24"/>
    </location>
</feature>
<evidence type="ECO:0000256" key="4">
    <source>
        <dbReference type="ARBA" id="ARBA00023180"/>
    </source>
</evidence>
<accession>A0A8C4GTT1</accession>
<dbReference type="InterPro" id="IPR015631">
    <property type="entry name" value="CD2/SLAM_rcpt"/>
</dbReference>
<reference evidence="9" key="2">
    <citation type="submission" date="2025-09" db="UniProtKB">
        <authorList>
            <consortium name="Ensembl"/>
        </authorList>
    </citation>
    <scope>IDENTIFICATION</scope>
</reference>
<dbReference type="GeneID" id="127378405"/>
<evidence type="ECO:0000313" key="9">
    <source>
        <dbReference type="Ensembl" id="ENSDLAP00005031962.2"/>
    </source>
</evidence>
<dbReference type="OrthoDB" id="9427418at2759"/>
<dbReference type="OMA" id="DKVIEWE"/>
<comment type="subcellular location">
    <subcellularLocation>
        <location evidence="1">Membrane</location>
    </subcellularLocation>
</comment>
<dbReference type="Gene3D" id="2.60.40.10">
    <property type="entry name" value="Immunoglobulins"/>
    <property type="match status" value="2"/>
</dbReference>
<keyword evidence="10" id="KW-1185">Reference proteome</keyword>
<proteinExistence type="predicted"/>
<dbReference type="GeneTree" id="ENSGT00610000086518"/>
<reference evidence="9" key="1">
    <citation type="submission" date="2025-08" db="UniProtKB">
        <authorList>
            <consortium name="Ensembl"/>
        </authorList>
    </citation>
    <scope>IDENTIFICATION</scope>
</reference>
<feature type="domain" description="Ig-like" evidence="8">
    <location>
        <begin position="121"/>
        <end position="194"/>
    </location>
</feature>
<evidence type="ECO:0000256" key="5">
    <source>
        <dbReference type="SAM" id="MobiDB-lite"/>
    </source>
</evidence>
<dbReference type="InterPro" id="IPR007110">
    <property type="entry name" value="Ig-like_dom"/>
</dbReference>
<dbReference type="RefSeq" id="XP_051283184.1">
    <property type="nucleotide sequence ID" value="XM_051427224.1"/>
</dbReference>
<dbReference type="PANTHER" id="PTHR12080:SF125">
    <property type="entry name" value="CD48 ANTIGEN-LIKE"/>
    <property type="match status" value="1"/>
</dbReference>
<sequence length="291" mass="32372">MLPSVTSMMIVVGCLCVLLAFVFADSEKTVYKKVGDEVVLNPDTTIVPTSILWKKLPDIAIEWDGESVEAFREFKGRSSLNISNGEMTITRLTREDSGHYIPEINSVVSSATHLIVISPVPTPTIIKSCDGSESRCTLTCDGNTTDAVPVTYKWKSDDKVLTGSSKDQHIAKEDSSDIKEFSCELENPVSQESSQPIPNPFFTTIEADSIVPGNLKISTGLTVLITMLTAVLLLVFIHRWIGGMWFFQKESMPWEADFWRKQEREPREAAQSNGTSARPEKEQMDEETPMT</sequence>
<feature type="region of interest" description="Disordered" evidence="5">
    <location>
        <begin position="262"/>
        <end position="291"/>
    </location>
</feature>
<keyword evidence="3 6" id="KW-0472">Membrane</keyword>
<evidence type="ECO:0000256" key="2">
    <source>
        <dbReference type="ARBA" id="ARBA00022729"/>
    </source>
</evidence>
<dbReference type="InterPro" id="IPR013783">
    <property type="entry name" value="Ig-like_fold"/>
</dbReference>
<name>A0A8C4GTT1_DICLA</name>
<evidence type="ECO:0000313" key="10">
    <source>
        <dbReference type="Proteomes" id="UP000694389"/>
    </source>
</evidence>
<evidence type="ECO:0000256" key="1">
    <source>
        <dbReference type="ARBA" id="ARBA00004370"/>
    </source>
</evidence>
<keyword evidence="4" id="KW-0325">Glycoprotein</keyword>
<evidence type="ECO:0000256" key="3">
    <source>
        <dbReference type="ARBA" id="ARBA00023136"/>
    </source>
</evidence>
<keyword evidence="6" id="KW-1133">Transmembrane helix</keyword>
<dbReference type="InterPro" id="IPR036179">
    <property type="entry name" value="Ig-like_dom_sf"/>
</dbReference>
<gene>
    <name evidence="9" type="primary">LOC127378405</name>
</gene>
<dbReference type="SUPFAM" id="SSF48726">
    <property type="entry name" value="Immunoglobulin"/>
    <property type="match status" value="1"/>
</dbReference>
<evidence type="ECO:0000256" key="7">
    <source>
        <dbReference type="SAM" id="SignalP"/>
    </source>
</evidence>
<keyword evidence="6" id="KW-0812">Transmembrane</keyword>
<evidence type="ECO:0000256" key="6">
    <source>
        <dbReference type="SAM" id="Phobius"/>
    </source>
</evidence>
<feature type="transmembrane region" description="Helical" evidence="6">
    <location>
        <begin position="221"/>
        <end position="241"/>
    </location>
</feature>
<protein>
    <recommendedName>
        <fullName evidence="8">Ig-like domain-containing protein</fullName>
    </recommendedName>
</protein>
<dbReference type="AlphaFoldDB" id="A0A8C4GTT1"/>
<dbReference type="Proteomes" id="UP000694389">
    <property type="component" value="Unassembled WGS sequence"/>
</dbReference>
<dbReference type="PANTHER" id="PTHR12080">
    <property type="entry name" value="SIGNALING LYMPHOCYTIC ACTIVATION MOLECULE"/>
    <property type="match status" value="1"/>
</dbReference>
<dbReference type="PROSITE" id="PS50835">
    <property type="entry name" value="IG_LIKE"/>
    <property type="match status" value="1"/>
</dbReference>
<keyword evidence="2 7" id="KW-0732">Signal</keyword>